<dbReference type="Pfam" id="PF00155">
    <property type="entry name" value="Aminotran_1_2"/>
    <property type="match status" value="1"/>
</dbReference>
<evidence type="ECO:0000313" key="11">
    <source>
        <dbReference type="Proteomes" id="UP000055035"/>
    </source>
</evidence>
<dbReference type="CDD" id="cd05931">
    <property type="entry name" value="FAAL"/>
    <property type="match status" value="1"/>
</dbReference>
<dbReference type="InterPro" id="IPR020845">
    <property type="entry name" value="AMP-binding_CS"/>
</dbReference>
<evidence type="ECO:0000256" key="8">
    <source>
        <dbReference type="ARBA" id="ARBA00023098"/>
    </source>
</evidence>
<dbReference type="GO" id="GO:0005886">
    <property type="term" value="C:plasma membrane"/>
    <property type="evidence" value="ECO:0007669"/>
    <property type="project" value="TreeGrafter"/>
</dbReference>
<dbReference type="InterPro" id="IPR006162">
    <property type="entry name" value="Ppantetheine_attach_site"/>
</dbReference>
<keyword evidence="6" id="KW-0276">Fatty acid metabolism</keyword>
<dbReference type="PANTHER" id="PTHR22754">
    <property type="entry name" value="DISCO-INTERACTING PROTEIN 2 DIP2 -RELATED"/>
    <property type="match status" value="1"/>
</dbReference>
<dbReference type="PROSITE" id="PS00599">
    <property type="entry name" value="AA_TRANSFER_CLASS_2"/>
    <property type="match status" value="1"/>
</dbReference>
<dbReference type="GO" id="GO:0006633">
    <property type="term" value="P:fatty acid biosynthetic process"/>
    <property type="evidence" value="ECO:0007669"/>
    <property type="project" value="TreeGrafter"/>
</dbReference>
<dbReference type="InterPro" id="IPR025110">
    <property type="entry name" value="AMP-bd_C"/>
</dbReference>
<dbReference type="InterPro" id="IPR000873">
    <property type="entry name" value="AMP-dep_synth/lig_dom"/>
</dbReference>
<dbReference type="InterPro" id="IPR015421">
    <property type="entry name" value="PyrdxlP-dep_Trfase_major"/>
</dbReference>
<keyword evidence="7" id="KW-0663">Pyridoxal phosphate</keyword>
<dbReference type="InterPro" id="IPR042099">
    <property type="entry name" value="ANL_N_sf"/>
</dbReference>
<gene>
    <name evidence="10" type="ORF">Ljor_0036</name>
</gene>
<dbReference type="SUPFAM" id="SSF53383">
    <property type="entry name" value="PLP-dependent transferases"/>
    <property type="match status" value="1"/>
</dbReference>
<dbReference type="Gene3D" id="3.90.1150.10">
    <property type="entry name" value="Aspartate Aminotransferase, domain 1"/>
    <property type="match status" value="1"/>
</dbReference>
<dbReference type="Gene3D" id="1.10.1200.10">
    <property type="entry name" value="ACP-like"/>
    <property type="match status" value="1"/>
</dbReference>
<reference evidence="10 11" key="1">
    <citation type="submission" date="2015-11" db="EMBL/GenBank/DDBJ databases">
        <title>Genomic analysis of 38 Legionella species identifies large and diverse effector repertoires.</title>
        <authorList>
            <person name="Burstein D."/>
            <person name="Amaro F."/>
            <person name="Zusman T."/>
            <person name="Lifshitz Z."/>
            <person name="Cohen O."/>
            <person name="Gilbert J.A."/>
            <person name="Pupko T."/>
            <person name="Shuman H.A."/>
            <person name="Segal G."/>
        </authorList>
    </citation>
    <scope>NUCLEOTIDE SEQUENCE [LARGE SCALE GENOMIC DNA]</scope>
    <source>
        <strain evidence="10 11">BL-540</strain>
    </source>
</reference>
<dbReference type="InterPro" id="IPR009081">
    <property type="entry name" value="PP-bd_ACP"/>
</dbReference>
<dbReference type="GO" id="GO:0016874">
    <property type="term" value="F:ligase activity"/>
    <property type="evidence" value="ECO:0007669"/>
    <property type="project" value="UniProtKB-KW"/>
</dbReference>
<evidence type="ECO:0000256" key="4">
    <source>
        <dbReference type="ARBA" id="ARBA00022553"/>
    </source>
</evidence>
<evidence type="ECO:0000256" key="5">
    <source>
        <dbReference type="ARBA" id="ARBA00022598"/>
    </source>
</evidence>
<evidence type="ECO:0000256" key="1">
    <source>
        <dbReference type="ARBA" id="ARBA00001933"/>
    </source>
</evidence>
<dbReference type="Pfam" id="PF23024">
    <property type="entry name" value="AMP-dom_DIP2-like"/>
    <property type="match status" value="1"/>
</dbReference>
<dbReference type="InterPro" id="IPR004839">
    <property type="entry name" value="Aminotransferase_I/II_large"/>
</dbReference>
<dbReference type="InterPro" id="IPR015422">
    <property type="entry name" value="PyrdxlP-dep_Trfase_small"/>
</dbReference>
<proteinExistence type="inferred from homology"/>
<evidence type="ECO:0000256" key="2">
    <source>
        <dbReference type="ARBA" id="ARBA00006432"/>
    </source>
</evidence>
<evidence type="ECO:0000256" key="3">
    <source>
        <dbReference type="ARBA" id="ARBA00022450"/>
    </source>
</evidence>
<keyword evidence="11" id="KW-1185">Reference proteome</keyword>
<dbReference type="Proteomes" id="UP000055035">
    <property type="component" value="Unassembled WGS sequence"/>
</dbReference>
<dbReference type="GO" id="GO:0030170">
    <property type="term" value="F:pyridoxal phosphate binding"/>
    <property type="evidence" value="ECO:0007669"/>
    <property type="project" value="InterPro"/>
</dbReference>
<dbReference type="SUPFAM" id="SSF47336">
    <property type="entry name" value="ACP-like"/>
    <property type="match status" value="1"/>
</dbReference>
<dbReference type="PROSITE" id="PS00455">
    <property type="entry name" value="AMP_BINDING"/>
    <property type="match status" value="1"/>
</dbReference>
<dbReference type="InterPro" id="IPR015424">
    <property type="entry name" value="PyrdxlP-dep_Trfase"/>
</dbReference>
<dbReference type="SUPFAM" id="SSF56801">
    <property type="entry name" value="Acetyl-CoA synthetase-like"/>
    <property type="match status" value="1"/>
</dbReference>
<dbReference type="OrthoDB" id="9807157at2"/>
<evidence type="ECO:0000256" key="7">
    <source>
        <dbReference type="ARBA" id="ARBA00022898"/>
    </source>
</evidence>
<name>A0A0W0VGI1_9GAMM</name>
<keyword evidence="8" id="KW-0443">Lipid metabolism</keyword>
<accession>A0A0W0VGI1</accession>
<dbReference type="PROSITE" id="PS00012">
    <property type="entry name" value="PHOSPHOPANTETHEINE"/>
    <property type="match status" value="1"/>
</dbReference>
<dbReference type="Gene3D" id="3.30.300.30">
    <property type="match status" value="1"/>
</dbReference>
<keyword evidence="4" id="KW-0597">Phosphoprotein</keyword>
<keyword evidence="5" id="KW-0436">Ligase</keyword>
<evidence type="ECO:0000313" key="10">
    <source>
        <dbReference type="EMBL" id="KTD19239.1"/>
    </source>
</evidence>
<dbReference type="PANTHER" id="PTHR22754:SF32">
    <property type="entry name" value="DISCO-INTERACTING PROTEIN 2"/>
    <property type="match status" value="1"/>
</dbReference>
<dbReference type="Gene3D" id="3.40.50.12780">
    <property type="entry name" value="N-terminal domain of ligase-like"/>
    <property type="match status" value="1"/>
</dbReference>
<comment type="caution">
    <text evidence="10">The sequence shown here is derived from an EMBL/GenBank/DDBJ whole genome shotgun (WGS) entry which is preliminary data.</text>
</comment>
<dbReference type="GO" id="GO:0071766">
    <property type="term" value="P:Actinobacterium-type cell wall biogenesis"/>
    <property type="evidence" value="ECO:0007669"/>
    <property type="project" value="UniProtKB-ARBA"/>
</dbReference>
<sequence length="1122" mass="125481">MSSSFIDSFYKIAYQQPERNIFTYLNEGQSESTINYGLLDYKARQIATALSAISASPGETVLVMFPPGLDFIYSFLGCAYAQKIIVPVMPPANAEAANKLKLIMENAKPIACITTKNIYERLKNLKLIDSLGKKPIIGSLVNKFSNNLLNKFEPLLTTDLFSIQWITTDNLPNNSIVNYFELPDINPQTPLFLQYTSGSTGNPKGVIVSHKSVLHNIQAIKYSLDIREQDILYSWLPQYHDMGLIGCILTPLYTGLYTIIESPFRFLTNPISWLQGITKYGCTISAAPNFAYELCANKITEEEKKSLDLSSWRVAVNSAEPIRASTLNKFYDLFKEVGFKQEAFYPSYGLAEATLFVTSKSLSTAFHSLILDKSALHEGLVKLAQPTDENVQHFISSGDLDSNIENHRILIVDPQSNTALGENAIGEIWVSSPSVNHGYWKQEESQSIFQARLAVGEETYLKTGDLGFIREGQLYVTGRIKDLIIIRGKNYYPQDIEHTVEQADKAIRAGCINAFAVDINNAEALVILAEVKTTFNYQEVTKKIMDEVLKHHGIKPSAIGLLAPKVLKKTTSGKVRRQEMRRRYLDADLPLLFTWKQDKELVTSLNQSNLSKQEEVDDLSLVVLNLIKNNLSNTSQQEVLTTSRLSELGLDSLLIAELISRLKSQLPSSVELSIQYIVENNLTIDELIKYIKNQSTEPVNLDTHNQARPSKVYAVEEQKHWMDITNLPDYEKLKCSQDLLGEQNVSKLYFNVVNGVSDNLLDLNEEKYINFSGYNYLGYAGDKRVISETNEAISLYGTSVSASRLISGQKPIHCELEEEIASFIGTEDAVAFTAGHATNVSVITHLFNAEDVIFHDSLIHNSSLQGAIFSKAKRISFPHNDFNALEMIMRNERLYYRRALILIEGVYSMDGDIPDVPEFIKIKNQYNAHLMIDEAHSIGTIGKTGGGIREYFNLDANEVELWMGTLSKAFASCGGYIAGKSSLIDYLKCSCGGFVYSAGMTPANAAAALASIRLLKQEPFRVQKLQQCASNLLTHLKQHGVNTGDSYNTPIIPIIVGDEQKAIQLCLKLRENKIYTIPIIYPAVDRGQARIRLFVNYMHTEEQIAFTAEMICENLKSGSLLS</sequence>
<dbReference type="Gene3D" id="3.40.640.10">
    <property type="entry name" value="Type I PLP-dependent aspartate aminotransferase-like (Major domain)"/>
    <property type="match status" value="1"/>
</dbReference>
<dbReference type="InterPro" id="IPR001917">
    <property type="entry name" value="Aminotrans_II_pyridoxalP_BS"/>
</dbReference>
<feature type="domain" description="Carrier" evidence="9">
    <location>
        <begin position="617"/>
        <end position="695"/>
    </location>
</feature>
<dbReference type="PATRIC" id="fig|456.5.peg.38"/>
<dbReference type="InterPro" id="IPR040097">
    <property type="entry name" value="FAAL/FAAC"/>
</dbReference>
<dbReference type="STRING" id="456.Ljor_0036"/>
<dbReference type="Pfam" id="PF00501">
    <property type="entry name" value="AMP-binding"/>
    <property type="match status" value="1"/>
</dbReference>
<keyword evidence="3" id="KW-0596">Phosphopantetheine</keyword>
<dbReference type="PROSITE" id="PS50075">
    <property type="entry name" value="CARRIER"/>
    <property type="match status" value="1"/>
</dbReference>
<dbReference type="InterPro" id="IPR036736">
    <property type="entry name" value="ACP-like_sf"/>
</dbReference>
<evidence type="ECO:0000259" key="9">
    <source>
        <dbReference type="PROSITE" id="PS50075"/>
    </source>
</evidence>
<dbReference type="RefSeq" id="WP_058469634.1">
    <property type="nucleotide sequence ID" value="NZ_CAAAIC010000013.1"/>
</dbReference>
<dbReference type="GO" id="GO:0070566">
    <property type="term" value="F:adenylyltransferase activity"/>
    <property type="evidence" value="ECO:0007669"/>
    <property type="project" value="TreeGrafter"/>
</dbReference>
<comment type="similarity">
    <text evidence="2">Belongs to the ATP-dependent AMP-binding enzyme family.</text>
</comment>
<protein>
    <submittedName>
        <fullName evidence="10">Acyl-CoA synthetase</fullName>
    </submittedName>
</protein>
<organism evidence="10 11">
    <name type="scientific">Legionella jordanis</name>
    <dbReference type="NCBI Taxonomy" id="456"/>
    <lineage>
        <taxon>Bacteria</taxon>
        <taxon>Pseudomonadati</taxon>
        <taxon>Pseudomonadota</taxon>
        <taxon>Gammaproteobacteria</taxon>
        <taxon>Legionellales</taxon>
        <taxon>Legionellaceae</taxon>
        <taxon>Legionella</taxon>
    </lineage>
</organism>
<dbReference type="InterPro" id="IPR045851">
    <property type="entry name" value="AMP-bd_C_sf"/>
</dbReference>
<dbReference type="AlphaFoldDB" id="A0A0W0VGI1"/>
<dbReference type="Pfam" id="PF00550">
    <property type="entry name" value="PP-binding"/>
    <property type="match status" value="1"/>
</dbReference>
<dbReference type="EMBL" id="LNYJ01000001">
    <property type="protein sequence ID" value="KTD19239.1"/>
    <property type="molecule type" value="Genomic_DNA"/>
</dbReference>
<evidence type="ECO:0000256" key="6">
    <source>
        <dbReference type="ARBA" id="ARBA00022832"/>
    </source>
</evidence>
<comment type="cofactor">
    <cofactor evidence="1">
        <name>pyridoxal 5'-phosphate</name>
        <dbReference type="ChEBI" id="CHEBI:597326"/>
    </cofactor>
</comment>